<dbReference type="InterPro" id="IPR001926">
    <property type="entry name" value="TrpB-like_PALP"/>
</dbReference>
<evidence type="ECO:0000256" key="7">
    <source>
        <dbReference type="ARBA" id="ARBA00042605"/>
    </source>
</evidence>
<dbReference type="InterPro" id="IPR036052">
    <property type="entry name" value="TrpB-like_PALP_sf"/>
</dbReference>
<evidence type="ECO:0000256" key="5">
    <source>
        <dbReference type="ARBA" id="ARBA00023239"/>
    </source>
</evidence>
<comment type="cofactor">
    <cofactor evidence="1">
        <name>pyridoxal 5'-phosphate</name>
        <dbReference type="ChEBI" id="CHEBI:597326"/>
    </cofactor>
</comment>
<dbReference type="GO" id="GO:0009097">
    <property type="term" value="P:isoleucine biosynthetic process"/>
    <property type="evidence" value="ECO:0007669"/>
    <property type="project" value="TreeGrafter"/>
</dbReference>
<keyword evidence="10" id="KW-1185">Reference proteome</keyword>
<name>A0A1I8ADR3_9BILA</name>
<evidence type="ECO:0000313" key="10">
    <source>
        <dbReference type="Proteomes" id="UP000095287"/>
    </source>
</evidence>
<evidence type="ECO:0000256" key="8">
    <source>
        <dbReference type="ARBA" id="ARBA00049406"/>
    </source>
</evidence>
<dbReference type="Proteomes" id="UP000095287">
    <property type="component" value="Unplaced"/>
</dbReference>
<feature type="domain" description="Tryptophan synthase beta chain-like PALP" evidence="9">
    <location>
        <begin position="6"/>
        <end position="289"/>
    </location>
</feature>
<dbReference type="AlphaFoldDB" id="A0A1I8ADR3"/>
<dbReference type="PANTHER" id="PTHR48078:SF2">
    <property type="entry name" value="CATABOLIC L-SERINE_THREONINE DEHYDRATASE"/>
    <property type="match status" value="1"/>
</dbReference>
<sequence length="307" mass="33144">MILHLETPLIYSHALSDPLGKQIWLKMDALQPSGSFKIRGIGHLCQHHAQQGKKRFIISSGGNAGIAVAYAGRRLTIPTVVVVPESTSEHARRLIQREKAELHVVGKNWQEAHEYALTLVQEDDALIHPFDDPLLWEGHASLIAEVAQMGVRPDAVLLAVGGGGLLSGVAQGLREQGWDKTTIIAVETEGTASLGESVRQRQHITLDEVSGVATSLGAPRVCDQAYAISQSHPTTCIQVSDAQAVSACLRFLTDHRVLVEPACGAALSTLYLDHEALAPYKNILVVVCGGNTMTLEQLVQWRATAQI</sequence>
<dbReference type="GO" id="GO:0004794">
    <property type="term" value="F:threonine deaminase activity"/>
    <property type="evidence" value="ECO:0007669"/>
    <property type="project" value="TreeGrafter"/>
</dbReference>
<evidence type="ECO:0000256" key="6">
    <source>
        <dbReference type="ARBA" id="ARBA00041766"/>
    </source>
</evidence>
<evidence type="ECO:0000256" key="1">
    <source>
        <dbReference type="ARBA" id="ARBA00001933"/>
    </source>
</evidence>
<dbReference type="Pfam" id="PF00291">
    <property type="entry name" value="PALP"/>
    <property type="match status" value="1"/>
</dbReference>
<dbReference type="EC" id="4.3.1.17" evidence="3"/>
<dbReference type="GO" id="GO:0006567">
    <property type="term" value="P:L-threonine catabolic process"/>
    <property type="evidence" value="ECO:0007669"/>
    <property type="project" value="TreeGrafter"/>
</dbReference>
<dbReference type="PANTHER" id="PTHR48078">
    <property type="entry name" value="THREONINE DEHYDRATASE, MITOCHONDRIAL-RELATED"/>
    <property type="match status" value="1"/>
</dbReference>
<reference evidence="11" key="1">
    <citation type="submission" date="2016-11" db="UniProtKB">
        <authorList>
            <consortium name="WormBaseParasite"/>
        </authorList>
    </citation>
    <scope>IDENTIFICATION</scope>
</reference>
<organism evidence="10 11">
    <name type="scientific">Steinernema glaseri</name>
    <dbReference type="NCBI Taxonomy" id="37863"/>
    <lineage>
        <taxon>Eukaryota</taxon>
        <taxon>Metazoa</taxon>
        <taxon>Ecdysozoa</taxon>
        <taxon>Nematoda</taxon>
        <taxon>Chromadorea</taxon>
        <taxon>Rhabditida</taxon>
        <taxon>Tylenchina</taxon>
        <taxon>Panagrolaimomorpha</taxon>
        <taxon>Strongyloidoidea</taxon>
        <taxon>Steinernematidae</taxon>
        <taxon>Steinernema</taxon>
    </lineage>
</organism>
<dbReference type="SUPFAM" id="SSF53686">
    <property type="entry name" value="Tryptophan synthase beta subunit-like PLP-dependent enzymes"/>
    <property type="match status" value="1"/>
</dbReference>
<dbReference type="GO" id="GO:0003941">
    <property type="term" value="F:L-serine ammonia-lyase activity"/>
    <property type="evidence" value="ECO:0007669"/>
    <property type="project" value="UniProtKB-EC"/>
</dbReference>
<dbReference type="Gene3D" id="3.40.50.1100">
    <property type="match status" value="2"/>
</dbReference>
<evidence type="ECO:0000259" key="9">
    <source>
        <dbReference type="Pfam" id="PF00291"/>
    </source>
</evidence>
<dbReference type="PROSITE" id="PS00165">
    <property type="entry name" value="DEHYDRATASE_SER_THR"/>
    <property type="match status" value="1"/>
</dbReference>
<evidence type="ECO:0000256" key="4">
    <source>
        <dbReference type="ARBA" id="ARBA00022898"/>
    </source>
</evidence>
<keyword evidence="5" id="KW-0456">Lyase</keyword>
<protein>
    <recommendedName>
        <fullName evidence="3">L-serine ammonia-lyase</fullName>
        <ecNumber evidence="3">4.3.1.17</ecNumber>
    </recommendedName>
    <alternativeName>
        <fullName evidence="6">L-serine deaminase</fullName>
    </alternativeName>
    <alternativeName>
        <fullName evidence="7">L-threonine dehydratase</fullName>
    </alternativeName>
</protein>
<comment type="similarity">
    <text evidence="2">Belongs to the serine/threonine dehydratase family.</text>
</comment>
<dbReference type="InterPro" id="IPR050147">
    <property type="entry name" value="Ser/Thr_Dehydratase"/>
</dbReference>
<evidence type="ECO:0000256" key="3">
    <source>
        <dbReference type="ARBA" id="ARBA00012093"/>
    </source>
</evidence>
<dbReference type="InterPro" id="IPR000634">
    <property type="entry name" value="Ser/Thr_deHydtase_PyrdxlP-BS"/>
</dbReference>
<dbReference type="WBParaSite" id="L893_g4738.t1">
    <property type="protein sequence ID" value="L893_g4738.t1"/>
    <property type="gene ID" value="L893_g4738"/>
</dbReference>
<accession>A0A1I8ADR3</accession>
<dbReference type="GO" id="GO:0030170">
    <property type="term" value="F:pyridoxal phosphate binding"/>
    <property type="evidence" value="ECO:0007669"/>
    <property type="project" value="InterPro"/>
</dbReference>
<evidence type="ECO:0000256" key="2">
    <source>
        <dbReference type="ARBA" id="ARBA00010869"/>
    </source>
</evidence>
<comment type="catalytic activity">
    <reaction evidence="8">
        <text>L-serine = pyruvate + NH4(+)</text>
        <dbReference type="Rhea" id="RHEA:19169"/>
        <dbReference type="ChEBI" id="CHEBI:15361"/>
        <dbReference type="ChEBI" id="CHEBI:28938"/>
        <dbReference type="ChEBI" id="CHEBI:33384"/>
        <dbReference type="EC" id="4.3.1.17"/>
    </reaction>
</comment>
<evidence type="ECO:0000313" key="11">
    <source>
        <dbReference type="WBParaSite" id="L893_g4738.t1"/>
    </source>
</evidence>
<dbReference type="GO" id="GO:0006565">
    <property type="term" value="P:L-serine catabolic process"/>
    <property type="evidence" value="ECO:0007669"/>
    <property type="project" value="TreeGrafter"/>
</dbReference>
<keyword evidence="4" id="KW-0663">Pyridoxal phosphate</keyword>
<proteinExistence type="inferred from homology"/>